<sequence>MNKDKVFFKIVFSIGLMLLLGLLAGGAAKFLAYFNSGGDREDLLKLAEVLPDEISPEINWLPDDEDTGRPMEVFNRDIIAGGYVRALYQRDLSLFTGNSDGVKEYFTKESRPNIFHQISLVNEKKMSVERVELNHNLKLHFYSADGQIVSFTDYEVHTLKRLNTSKNERILSTADTSSYKVIMQLDDGYWRIKHLERGIFEELYPDFVQDSTAIFKEHRDSLLAHVPNIKGINYYPKDHPFKEFWVNYDTTAVEEDFELIKKMGLNTVRVFVNYEQFGKGVVVPEMLLRLEHLLNTAEANKLQVLVTMFDFNSNYNLLNFANTDRQLEVILKRFKKHPAILAYDLKNEPDIDYHYQNPDDVKQWLRFIITKARKYDQWHPITIGWAYPESAEYLSDSLDFVSFHYYRDLDNLGKDIDRLKEETNQKTLLLEEFGLSSYQSSIMPFGKTESQQAEHLKNVQDILKSKGDIPYLYWTLYDFSEVAGDVAGSMPWQKGPQKSFGVLNQKGKPKKVYEVLVNPEQTHEFSILGKIPKYVFTYLVLLGVSILGSFIFWKAIIRRIKKINK</sequence>
<feature type="transmembrane region" description="Helical" evidence="9">
    <location>
        <begin position="535"/>
        <end position="557"/>
    </location>
</feature>
<accession>A0A2Z4GD81</accession>
<dbReference type="InterPro" id="IPR017853">
    <property type="entry name" value="GH"/>
</dbReference>
<evidence type="ECO:0000256" key="6">
    <source>
        <dbReference type="ARBA" id="ARBA00022801"/>
    </source>
</evidence>
<name>A0A2Z4GD81_9BACT</name>
<evidence type="ECO:0000256" key="7">
    <source>
        <dbReference type="ARBA" id="ARBA00023295"/>
    </source>
</evidence>
<comment type="catalytic activity">
    <reaction evidence="1">
        <text>Random hydrolysis of (1-&gt;4)-beta-D-mannosidic linkages in mannans, galactomannans and glucomannans.</text>
        <dbReference type="EC" id="3.2.1.78"/>
    </reaction>
</comment>
<keyword evidence="7 8" id="KW-0326">Glycosidase</keyword>
<evidence type="ECO:0000256" key="2">
    <source>
        <dbReference type="ARBA" id="ARBA00004613"/>
    </source>
</evidence>
<keyword evidence="9" id="KW-0812">Transmembrane</keyword>
<evidence type="ECO:0000313" key="11">
    <source>
        <dbReference type="EMBL" id="AWV99104.1"/>
    </source>
</evidence>
<proteinExistence type="inferred from homology"/>
<dbReference type="GO" id="GO:0016985">
    <property type="term" value="F:mannan endo-1,4-beta-mannosidase activity"/>
    <property type="evidence" value="ECO:0007669"/>
    <property type="project" value="TreeGrafter"/>
</dbReference>
<dbReference type="SUPFAM" id="SSF51445">
    <property type="entry name" value="(Trans)glycosidases"/>
    <property type="match status" value="1"/>
</dbReference>
<dbReference type="KEGG" id="als:DJ013_13375"/>
<evidence type="ECO:0000256" key="1">
    <source>
        <dbReference type="ARBA" id="ARBA00001678"/>
    </source>
</evidence>
<dbReference type="RefSeq" id="WP_111372297.1">
    <property type="nucleotide sequence ID" value="NZ_CP029480.1"/>
</dbReference>
<dbReference type="EMBL" id="CP029480">
    <property type="protein sequence ID" value="AWV99104.1"/>
    <property type="molecule type" value="Genomic_DNA"/>
</dbReference>
<dbReference type="PANTHER" id="PTHR31451">
    <property type="match status" value="1"/>
</dbReference>
<dbReference type="GO" id="GO:0005576">
    <property type="term" value="C:extracellular region"/>
    <property type="evidence" value="ECO:0007669"/>
    <property type="project" value="UniProtKB-SubCell"/>
</dbReference>
<gene>
    <name evidence="11" type="ORF">DJ013_13375</name>
</gene>
<dbReference type="PANTHER" id="PTHR31451:SF39">
    <property type="entry name" value="MANNAN ENDO-1,4-BETA-MANNOSIDASE 1"/>
    <property type="match status" value="1"/>
</dbReference>
<keyword evidence="12" id="KW-1185">Reference proteome</keyword>
<feature type="domain" description="Glycoside hydrolase family 5" evidence="10">
    <location>
        <begin position="244"/>
        <end position="478"/>
    </location>
</feature>
<dbReference type="AlphaFoldDB" id="A0A2Z4GD81"/>
<evidence type="ECO:0000256" key="9">
    <source>
        <dbReference type="SAM" id="Phobius"/>
    </source>
</evidence>
<evidence type="ECO:0000256" key="5">
    <source>
        <dbReference type="ARBA" id="ARBA00022729"/>
    </source>
</evidence>
<evidence type="ECO:0000256" key="8">
    <source>
        <dbReference type="RuleBase" id="RU361153"/>
    </source>
</evidence>
<dbReference type="EC" id="3.2.1.78" evidence="3"/>
<keyword evidence="9" id="KW-1133">Transmembrane helix</keyword>
<comment type="subcellular location">
    <subcellularLocation>
        <location evidence="2">Secreted</location>
    </subcellularLocation>
</comment>
<reference evidence="11 12" key="1">
    <citation type="submission" date="2018-05" db="EMBL/GenBank/DDBJ databases">
        <title>Complete genome sequence of Arcticibacterium luteifluviistationis SM1504T, a cytophagaceae bacterium isolated from Arctic surface seawater.</title>
        <authorList>
            <person name="Li Y."/>
            <person name="Qin Q.-L."/>
        </authorList>
    </citation>
    <scope>NUCLEOTIDE SEQUENCE [LARGE SCALE GENOMIC DNA]</scope>
    <source>
        <strain evidence="11 12">SM1504</strain>
    </source>
</reference>
<evidence type="ECO:0000256" key="4">
    <source>
        <dbReference type="ARBA" id="ARBA00022525"/>
    </source>
</evidence>
<evidence type="ECO:0000259" key="10">
    <source>
        <dbReference type="Pfam" id="PF00150"/>
    </source>
</evidence>
<organism evidence="11 12">
    <name type="scientific">Arcticibacterium luteifluviistationis</name>
    <dbReference type="NCBI Taxonomy" id="1784714"/>
    <lineage>
        <taxon>Bacteria</taxon>
        <taxon>Pseudomonadati</taxon>
        <taxon>Bacteroidota</taxon>
        <taxon>Cytophagia</taxon>
        <taxon>Cytophagales</taxon>
        <taxon>Leadbetterellaceae</taxon>
        <taxon>Arcticibacterium</taxon>
    </lineage>
</organism>
<dbReference type="OrthoDB" id="9801077at2"/>
<protein>
    <recommendedName>
        <fullName evidence="3">mannan endo-1,4-beta-mannosidase</fullName>
        <ecNumber evidence="3">3.2.1.78</ecNumber>
    </recommendedName>
</protein>
<dbReference type="Proteomes" id="UP000249873">
    <property type="component" value="Chromosome"/>
</dbReference>
<evidence type="ECO:0000256" key="3">
    <source>
        <dbReference type="ARBA" id="ARBA00012706"/>
    </source>
</evidence>
<dbReference type="Gene3D" id="3.20.20.80">
    <property type="entry name" value="Glycosidases"/>
    <property type="match status" value="1"/>
</dbReference>
<keyword evidence="5" id="KW-0732">Signal</keyword>
<keyword evidence="4" id="KW-0964">Secreted</keyword>
<comment type="similarity">
    <text evidence="8">Belongs to the glycosyl hydrolase 5 (cellulase A) family.</text>
</comment>
<evidence type="ECO:0000313" key="12">
    <source>
        <dbReference type="Proteomes" id="UP000249873"/>
    </source>
</evidence>
<keyword evidence="6 8" id="KW-0378">Hydrolase</keyword>
<keyword evidence="9" id="KW-0472">Membrane</keyword>
<dbReference type="InterPro" id="IPR045053">
    <property type="entry name" value="MAN-like"/>
</dbReference>
<dbReference type="Pfam" id="PF00150">
    <property type="entry name" value="Cellulase"/>
    <property type="match status" value="1"/>
</dbReference>
<dbReference type="GO" id="GO:0000272">
    <property type="term" value="P:polysaccharide catabolic process"/>
    <property type="evidence" value="ECO:0007669"/>
    <property type="project" value="InterPro"/>
</dbReference>
<dbReference type="InterPro" id="IPR001547">
    <property type="entry name" value="Glyco_hydro_5"/>
</dbReference>